<dbReference type="AlphaFoldDB" id="A0A379S5X5"/>
<dbReference type="PROSITE" id="PS50991">
    <property type="entry name" value="PYR_CT"/>
    <property type="match status" value="1"/>
</dbReference>
<dbReference type="GO" id="GO:0043743">
    <property type="term" value="F:LPPG:FO 2-phospho-L-lactate transferase activity"/>
    <property type="evidence" value="ECO:0007669"/>
    <property type="project" value="InterPro"/>
</dbReference>
<accession>A0A379S5X5</accession>
<sequence>MRPLEAINLIRNLLKVDAQLIPMSELPVDLMAIDEHGHEIYGEVNIDQLATRRAGAHVNAKGAGDAGSGTGH</sequence>
<proteinExistence type="predicted"/>
<feature type="domain" description="Pyruvate carboxyltransferase" evidence="1">
    <location>
        <begin position="1"/>
        <end position="72"/>
    </location>
</feature>
<dbReference type="InterPro" id="IPR002882">
    <property type="entry name" value="CofD"/>
</dbReference>
<dbReference type="SUPFAM" id="SSF142338">
    <property type="entry name" value="CofD-like"/>
    <property type="match status" value="1"/>
</dbReference>
<dbReference type="InterPro" id="IPR038136">
    <property type="entry name" value="CofD-like_dom_sf"/>
</dbReference>
<dbReference type="Gene3D" id="3.40.50.10680">
    <property type="entry name" value="CofD-like domains"/>
    <property type="match status" value="1"/>
</dbReference>
<name>A0A379S5X5_SALER</name>
<dbReference type="EMBL" id="UGWZ01000001">
    <property type="protein sequence ID" value="SUG16051.1"/>
    <property type="molecule type" value="Genomic_DNA"/>
</dbReference>
<dbReference type="Proteomes" id="UP000254124">
    <property type="component" value="Unassembled WGS sequence"/>
</dbReference>
<evidence type="ECO:0000259" key="1">
    <source>
        <dbReference type="PROSITE" id="PS50991"/>
    </source>
</evidence>
<evidence type="ECO:0000313" key="3">
    <source>
        <dbReference type="Proteomes" id="UP000254124"/>
    </source>
</evidence>
<organism evidence="2 3">
    <name type="scientific">Salmonella enterica subsp. arizonae</name>
    <dbReference type="NCBI Taxonomy" id="59203"/>
    <lineage>
        <taxon>Bacteria</taxon>
        <taxon>Pseudomonadati</taxon>
        <taxon>Pseudomonadota</taxon>
        <taxon>Gammaproteobacteria</taxon>
        <taxon>Enterobacterales</taxon>
        <taxon>Enterobacteriaceae</taxon>
        <taxon>Salmonella</taxon>
    </lineage>
</organism>
<gene>
    <name evidence="2" type="primary">ybhk_2</name>
    <name evidence="2" type="ORF">NCTC7295_03743</name>
</gene>
<dbReference type="InterPro" id="IPR000891">
    <property type="entry name" value="PYR_CT"/>
</dbReference>
<reference evidence="2 3" key="1">
    <citation type="submission" date="2018-06" db="EMBL/GenBank/DDBJ databases">
        <authorList>
            <consortium name="Pathogen Informatics"/>
            <person name="Doyle S."/>
        </authorList>
    </citation>
    <scope>NUCLEOTIDE SEQUENCE [LARGE SCALE GENOMIC DNA]</scope>
    <source>
        <strain evidence="2 3">NCTC7295</strain>
    </source>
</reference>
<protein>
    <submittedName>
        <fullName evidence="2">Protein YbhK</fullName>
    </submittedName>
</protein>
<dbReference type="Pfam" id="PF01933">
    <property type="entry name" value="CofD"/>
    <property type="match status" value="1"/>
</dbReference>
<evidence type="ECO:0000313" key="2">
    <source>
        <dbReference type="EMBL" id="SUG16051.1"/>
    </source>
</evidence>